<accession>A0A1J4U660</accession>
<dbReference type="Gene3D" id="3.40.630.30">
    <property type="match status" value="1"/>
</dbReference>
<dbReference type="SUPFAM" id="SSF55729">
    <property type="entry name" value="Acyl-CoA N-acyltransferases (Nat)"/>
    <property type="match status" value="1"/>
</dbReference>
<dbReference type="GO" id="GO:0016747">
    <property type="term" value="F:acyltransferase activity, transferring groups other than amino-acyl groups"/>
    <property type="evidence" value="ECO:0007669"/>
    <property type="project" value="InterPro"/>
</dbReference>
<evidence type="ECO:0000256" key="2">
    <source>
        <dbReference type="ARBA" id="ARBA00023315"/>
    </source>
</evidence>
<protein>
    <recommendedName>
        <fullName evidence="4">N-acetyltransferase domain-containing protein</fullName>
    </recommendedName>
</protein>
<keyword evidence="1" id="KW-0808">Transferase</keyword>
<comment type="similarity">
    <text evidence="3">Belongs to the acetyltransferase family. RimJ subfamily.</text>
</comment>
<proteinExistence type="inferred from homology"/>
<comment type="caution">
    <text evidence="5">The sequence shown here is derived from an EMBL/GenBank/DDBJ whole genome shotgun (WGS) entry which is preliminary data.</text>
</comment>
<keyword evidence="2" id="KW-0012">Acyltransferase</keyword>
<dbReference type="EMBL" id="MNVC01000022">
    <property type="protein sequence ID" value="OIO19384.1"/>
    <property type="molecule type" value="Genomic_DNA"/>
</dbReference>
<dbReference type="InterPro" id="IPR051531">
    <property type="entry name" value="N-acetyltransferase"/>
</dbReference>
<dbReference type="STRING" id="1805238.AUJ23_02105"/>
<organism evidence="5 6">
    <name type="scientific">Candidatus Magasanikbacteria bacterium CG1_02_32_51</name>
    <dbReference type="NCBI Taxonomy" id="1805238"/>
    <lineage>
        <taxon>Bacteria</taxon>
        <taxon>Candidatus Magasanikiibacteriota</taxon>
    </lineage>
</organism>
<dbReference type="PANTHER" id="PTHR43792">
    <property type="entry name" value="GNAT FAMILY, PUTATIVE (AFU_ORTHOLOGUE AFUA_3G00765)-RELATED-RELATED"/>
    <property type="match status" value="1"/>
</dbReference>
<feature type="domain" description="N-acetyltransferase" evidence="4">
    <location>
        <begin position="4"/>
        <end position="165"/>
    </location>
</feature>
<dbReference type="PROSITE" id="PS51186">
    <property type="entry name" value="GNAT"/>
    <property type="match status" value="1"/>
</dbReference>
<name>A0A1J4U660_9BACT</name>
<evidence type="ECO:0000256" key="3">
    <source>
        <dbReference type="ARBA" id="ARBA00038502"/>
    </source>
</evidence>
<dbReference type="InterPro" id="IPR000182">
    <property type="entry name" value="GNAT_dom"/>
</dbReference>
<dbReference type="Proteomes" id="UP000181941">
    <property type="component" value="Unassembled WGS sequence"/>
</dbReference>
<evidence type="ECO:0000259" key="4">
    <source>
        <dbReference type="PROSITE" id="PS51186"/>
    </source>
</evidence>
<dbReference type="InterPro" id="IPR016181">
    <property type="entry name" value="Acyl_CoA_acyltransferase"/>
</dbReference>
<dbReference type="AlphaFoldDB" id="A0A1J4U660"/>
<sequence>MSKITIRYQKVSDAKRFYEILSNPNFIYFPAKPKSVEDEKKWLQDNPKRRKNNSEWNYTVLCGNQIVGTVGIKVNPRRKYIGEIGYFLDENFWGKGIMTKAVRLAEKEGFKKIGLTRIEILMQPKNKASEKVAIKCGYTKEGLLKKAIVGTDGKKKDALLYAKVL</sequence>
<evidence type="ECO:0000313" key="6">
    <source>
        <dbReference type="Proteomes" id="UP000181941"/>
    </source>
</evidence>
<reference evidence="5 6" key="1">
    <citation type="journal article" date="2016" name="Environ. Microbiol.">
        <title>Genomic resolution of a cold subsurface aquifer community provides metabolic insights for novel microbes adapted to high CO concentrations.</title>
        <authorList>
            <person name="Probst A.J."/>
            <person name="Castelle C.J."/>
            <person name="Singh A."/>
            <person name="Brown C.T."/>
            <person name="Anantharaman K."/>
            <person name="Sharon I."/>
            <person name="Hug L.A."/>
            <person name="Burstein D."/>
            <person name="Emerson J.B."/>
            <person name="Thomas B.C."/>
            <person name="Banfield J.F."/>
        </authorList>
    </citation>
    <scope>NUCLEOTIDE SEQUENCE [LARGE SCALE GENOMIC DNA]</scope>
    <source>
        <strain evidence="5">CG1_02_32_51</strain>
    </source>
</reference>
<evidence type="ECO:0000313" key="5">
    <source>
        <dbReference type="EMBL" id="OIO19384.1"/>
    </source>
</evidence>
<dbReference type="Pfam" id="PF13302">
    <property type="entry name" value="Acetyltransf_3"/>
    <property type="match status" value="1"/>
</dbReference>
<evidence type="ECO:0000256" key="1">
    <source>
        <dbReference type="ARBA" id="ARBA00022679"/>
    </source>
</evidence>
<dbReference type="PANTHER" id="PTHR43792:SF8">
    <property type="entry name" value="[RIBOSOMAL PROTEIN US5]-ALANINE N-ACETYLTRANSFERASE"/>
    <property type="match status" value="1"/>
</dbReference>
<gene>
    <name evidence="5" type="ORF">AUJ23_02105</name>
</gene>